<evidence type="ECO:0000313" key="2">
    <source>
        <dbReference type="Proteomes" id="UP001558613"/>
    </source>
</evidence>
<dbReference type="Proteomes" id="UP001558613">
    <property type="component" value="Unassembled WGS sequence"/>
</dbReference>
<dbReference type="EMBL" id="JAYMGO010000003">
    <property type="protein sequence ID" value="KAL1278577.1"/>
    <property type="molecule type" value="Genomic_DNA"/>
</dbReference>
<reference evidence="1 2" key="1">
    <citation type="submission" date="2023-09" db="EMBL/GenBank/DDBJ databases">
        <authorList>
            <person name="Wang M."/>
        </authorList>
    </citation>
    <scope>NUCLEOTIDE SEQUENCE [LARGE SCALE GENOMIC DNA]</scope>
    <source>
        <strain evidence="1">GT-2023</strain>
        <tissue evidence="1">Liver</tissue>
    </source>
</reference>
<organism evidence="1 2">
    <name type="scientific">Cirrhinus molitorella</name>
    <name type="common">mud carp</name>
    <dbReference type="NCBI Taxonomy" id="172907"/>
    <lineage>
        <taxon>Eukaryota</taxon>
        <taxon>Metazoa</taxon>
        <taxon>Chordata</taxon>
        <taxon>Craniata</taxon>
        <taxon>Vertebrata</taxon>
        <taxon>Euteleostomi</taxon>
        <taxon>Actinopterygii</taxon>
        <taxon>Neopterygii</taxon>
        <taxon>Teleostei</taxon>
        <taxon>Ostariophysi</taxon>
        <taxon>Cypriniformes</taxon>
        <taxon>Cyprinidae</taxon>
        <taxon>Labeoninae</taxon>
        <taxon>Labeonini</taxon>
        <taxon>Cirrhinus</taxon>
    </lineage>
</organism>
<protein>
    <submittedName>
        <fullName evidence="1">Uncharacterized protein</fullName>
    </submittedName>
</protein>
<name>A0ABR3NPA7_9TELE</name>
<gene>
    <name evidence="1" type="ORF">QQF64_025250</name>
</gene>
<accession>A0ABR3NPA7</accession>
<comment type="caution">
    <text evidence="1">The sequence shown here is derived from an EMBL/GenBank/DDBJ whole genome shotgun (WGS) entry which is preliminary data.</text>
</comment>
<sequence>MGVDYRLEPFPLKGPQGVVRTPARGVLPMLGTAIEERIWKALVYYCPCRAESEGLSHEESATLSRHYSTAAWV</sequence>
<evidence type="ECO:0000313" key="1">
    <source>
        <dbReference type="EMBL" id="KAL1278577.1"/>
    </source>
</evidence>
<proteinExistence type="predicted"/>
<keyword evidence="2" id="KW-1185">Reference proteome</keyword>